<name>A0A815F7D5_9BILA</name>
<feature type="domain" description="LicD/FKTN/FKRP nucleotidyltransferase" evidence="2">
    <location>
        <begin position="142"/>
        <end position="237"/>
    </location>
</feature>
<dbReference type="AlphaFoldDB" id="A0A815F7D5"/>
<dbReference type="Proteomes" id="UP000663889">
    <property type="component" value="Unassembled WGS sequence"/>
</dbReference>
<dbReference type="InterPro" id="IPR007074">
    <property type="entry name" value="LicD/FKTN/FKRP_NTP_transf"/>
</dbReference>
<dbReference type="Proteomes" id="UP000663874">
    <property type="component" value="Unassembled WGS sequence"/>
</dbReference>
<reference evidence="3" key="1">
    <citation type="submission" date="2021-02" db="EMBL/GenBank/DDBJ databases">
        <authorList>
            <person name="Nowell W R."/>
        </authorList>
    </citation>
    <scope>NUCLEOTIDE SEQUENCE</scope>
</reference>
<evidence type="ECO:0000313" key="5">
    <source>
        <dbReference type="Proteomes" id="UP000663889"/>
    </source>
</evidence>
<sequence>MIPRPLSTRQVVSIILFCLVIFILIVLFLLQSSQCLKCSSYYFQNISSTAKTFYKVINNTEDEKLSIDHYSILCLDMGYRFDNEQYLPESPLLKVPSINSTRLYRLPYCYSQWKSSPNLSRSLTSCEHSLVMRLLMIIERICRKNNITFMLMYGSLLGSYRHHDIIPWDDDIDIIIPIEEHQRFIHIINQMNKTLVQHYVLFNKAGKLKYYKLFFKNTPSAGGYSWNFPFIDIFFYTTNETHLWEMTNPDIFIKKEYIFPLIMRPFGELWLPAPRKPEKIFNFNPYDNCIGHFWNHRYEIGQKQISIKCYHLKHIYPFVERSYNQSDSIEILRTNHTIIHTIFYK</sequence>
<comment type="caution">
    <text evidence="3">The sequence shown here is derived from an EMBL/GenBank/DDBJ whole genome shotgun (WGS) entry which is preliminary data.</text>
</comment>
<dbReference type="InterPro" id="IPR052942">
    <property type="entry name" value="LPS_cholinephosphotransferase"/>
</dbReference>
<keyword evidence="1" id="KW-0472">Membrane</keyword>
<dbReference type="EMBL" id="CAJNOU010002418">
    <property type="protein sequence ID" value="CAF1319796.1"/>
    <property type="molecule type" value="Genomic_DNA"/>
</dbReference>
<evidence type="ECO:0000313" key="4">
    <source>
        <dbReference type="EMBL" id="CAF3983812.1"/>
    </source>
</evidence>
<evidence type="ECO:0000256" key="1">
    <source>
        <dbReference type="SAM" id="Phobius"/>
    </source>
</evidence>
<dbReference type="PANTHER" id="PTHR43404:SF2">
    <property type="entry name" value="LIPOPOLYSACCHARIDE CHOLINEPHOSPHOTRANSFERASE LICD"/>
    <property type="match status" value="1"/>
</dbReference>
<accession>A0A815F7D5</accession>
<gene>
    <name evidence="4" type="ORF">FNK824_LOCUS25016</name>
    <name evidence="3" type="ORF">SEV965_LOCUS27249</name>
</gene>
<feature type="transmembrane region" description="Helical" evidence="1">
    <location>
        <begin position="12"/>
        <end position="30"/>
    </location>
</feature>
<keyword evidence="1" id="KW-1133">Transmembrane helix</keyword>
<dbReference type="Pfam" id="PF04991">
    <property type="entry name" value="LicD"/>
    <property type="match status" value="1"/>
</dbReference>
<keyword evidence="1" id="KW-0812">Transmembrane</keyword>
<proteinExistence type="predicted"/>
<protein>
    <recommendedName>
        <fullName evidence="2">LicD/FKTN/FKRP nucleotidyltransferase domain-containing protein</fullName>
    </recommendedName>
</protein>
<dbReference type="PANTHER" id="PTHR43404">
    <property type="entry name" value="LIPOPOLYSACCHARIDE CHOLINEPHOSPHOTRANSFERASE LICD"/>
    <property type="match status" value="1"/>
</dbReference>
<dbReference type="EMBL" id="CAJOBE010005744">
    <property type="protein sequence ID" value="CAF3983812.1"/>
    <property type="molecule type" value="Genomic_DNA"/>
</dbReference>
<dbReference type="GO" id="GO:0009100">
    <property type="term" value="P:glycoprotein metabolic process"/>
    <property type="evidence" value="ECO:0007669"/>
    <property type="project" value="UniProtKB-ARBA"/>
</dbReference>
<organism evidence="3 5">
    <name type="scientific">Rotaria sordida</name>
    <dbReference type="NCBI Taxonomy" id="392033"/>
    <lineage>
        <taxon>Eukaryota</taxon>
        <taxon>Metazoa</taxon>
        <taxon>Spiralia</taxon>
        <taxon>Gnathifera</taxon>
        <taxon>Rotifera</taxon>
        <taxon>Eurotatoria</taxon>
        <taxon>Bdelloidea</taxon>
        <taxon>Philodinida</taxon>
        <taxon>Philodinidae</taxon>
        <taxon>Rotaria</taxon>
    </lineage>
</organism>
<evidence type="ECO:0000259" key="2">
    <source>
        <dbReference type="Pfam" id="PF04991"/>
    </source>
</evidence>
<evidence type="ECO:0000313" key="3">
    <source>
        <dbReference type="EMBL" id="CAF1319796.1"/>
    </source>
</evidence>